<proteinExistence type="predicted"/>
<dbReference type="AlphaFoldDB" id="A0A645EXB6"/>
<gene>
    <name evidence="1" type="ORF">SDC9_153803</name>
</gene>
<sequence>MEDIVVAGYIYNDGYAVITANPAYCRSRDLFKKSVFSHDRLSFTFLGTAFFYYA</sequence>
<organism evidence="1">
    <name type="scientific">bioreactor metagenome</name>
    <dbReference type="NCBI Taxonomy" id="1076179"/>
    <lineage>
        <taxon>unclassified sequences</taxon>
        <taxon>metagenomes</taxon>
        <taxon>ecological metagenomes</taxon>
    </lineage>
</organism>
<reference evidence="1" key="1">
    <citation type="submission" date="2019-08" db="EMBL/GenBank/DDBJ databases">
        <authorList>
            <person name="Kucharzyk K."/>
            <person name="Murdoch R.W."/>
            <person name="Higgins S."/>
            <person name="Loffler F."/>
        </authorList>
    </citation>
    <scope>NUCLEOTIDE SEQUENCE</scope>
</reference>
<dbReference type="EMBL" id="VSSQ01052463">
    <property type="protein sequence ID" value="MPN06547.1"/>
    <property type="molecule type" value="Genomic_DNA"/>
</dbReference>
<name>A0A645EXB6_9ZZZZ</name>
<accession>A0A645EXB6</accession>
<evidence type="ECO:0000313" key="1">
    <source>
        <dbReference type="EMBL" id="MPN06547.1"/>
    </source>
</evidence>
<comment type="caution">
    <text evidence="1">The sequence shown here is derived from an EMBL/GenBank/DDBJ whole genome shotgun (WGS) entry which is preliminary data.</text>
</comment>
<protein>
    <submittedName>
        <fullName evidence="1">Uncharacterized protein</fullName>
    </submittedName>
</protein>